<evidence type="ECO:0000256" key="2">
    <source>
        <dbReference type="PROSITE-ProRule" id="PRU00169"/>
    </source>
</evidence>
<dbReference type="PANTHER" id="PTHR44591">
    <property type="entry name" value="STRESS RESPONSE REGULATOR PROTEIN 1"/>
    <property type="match status" value="1"/>
</dbReference>
<feature type="domain" description="Response regulatory" evidence="3">
    <location>
        <begin position="1"/>
        <end position="115"/>
    </location>
</feature>
<dbReference type="SUPFAM" id="SSF52172">
    <property type="entry name" value="CheY-like"/>
    <property type="match status" value="1"/>
</dbReference>
<dbReference type="PROSITE" id="PS50110">
    <property type="entry name" value="RESPONSE_REGULATORY"/>
    <property type="match status" value="1"/>
</dbReference>
<reference evidence="4 5" key="1">
    <citation type="submission" date="2019-09" db="EMBL/GenBank/DDBJ databases">
        <title>Segnochrobactrum spirostomi gen. nov., sp. nov., isolated from the ciliate Spirostomum cf. yagiui and description of a novel family, Segnochrobactraceae fam. nov. within the order Rhizobiales of the class Alphaproteobacteria.</title>
        <authorList>
            <person name="Akter S."/>
            <person name="Shazib S.U.A."/>
            <person name="Shin M.K."/>
        </authorList>
    </citation>
    <scope>NUCLEOTIDE SEQUENCE [LARGE SCALE GENOMIC DNA]</scope>
    <source>
        <strain evidence="4 5">Sp-1</strain>
    </source>
</reference>
<dbReference type="SMART" id="SM00448">
    <property type="entry name" value="REC"/>
    <property type="match status" value="1"/>
</dbReference>
<evidence type="ECO:0000259" key="3">
    <source>
        <dbReference type="PROSITE" id="PS50110"/>
    </source>
</evidence>
<evidence type="ECO:0000313" key="4">
    <source>
        <dbReference type="EMBL" id="MQT15025.1"/>
    </source>
</evidence>
<dbReference type="Proteomes" id="UP000332515">
    <property type="component" value="Unassembled WGS sequence"/>
</dbReference>
<dbReference type="InterPro" id="IPR001789">
    <property type="entry name" value="Sig_transdc_resp-reg_receiver"/>
</dbReference>
<dbReference type="Gene3D" id="3.40.50.2300">
    <property type="match status" value="1"/>
</dbReference>
<organism evidence="4 5">
    <name type="scientific">Segnochrobactrum spirostomi</name>
    <dbReference type="NCBI Taxonomy" id="2608987"/>
    <lineage>
        <taxon>Bacteria</taxon>
        <taxon>Pseudomonadati</taxon>
        <taxon>Pseudomonadota</taxon>
        <taxon>Alphaproteobacteria</taxon>
        <taxon>Hyphomicrobiales</taxon>
        <taxon>Segnochrobactraceae</taxon>
        <taxon>Segnochrobactrum</taxon>
    </lineage>
</organism>
<keyword evidence="1 2" id="KW-0597">Phosphoprotein</keyword>
<dbReference type="Pfam" id="PF00072">
    <property type="entry name" value="Response_reg"/>
    <property type="match status" value="1"/>
</dbReference>
<dbReference type="PANTHER" id="PTHR44591:SF25">
    <property type="entry name" value="CHEMOTAXIS TWO-COMPONENT RESPONSE REGULATOR"/>
    <property type="match status" value="1"/>
</dbReference>
<evidence type="ECO:0000313" key="5">
    <source>
        <dbReference type="Proteomes" id="UP000332515"/>
    </source>
</evidence>
<dbReference type="EMBL" id="VWNA01000003">
    <property type="protein sequence ID" value="MQT15025.1"/>
    <property type="molecule type" value="Genomic_DNA"/>
</dbReference>
<accession>A0A6A7Y8H9</accession>
<evidence type="ECO:0000256" key="1">
    <source>
        <dbReference type="ARBA" id="ARBA00022553"/>
    </source>
</evidence>
<sequence>MIAVIDDDASVRFALQSLLRSFGYEVLLFPSAVAFLDAPERRAPHCIISDVQMPQMSGPELQDRLAAEGDGIPMIFITAFHEKAVEARVIERGAVAVLSKPFDGDEIASHVVRALERPRP</sequence>
<feature type="modified residue" description="4-aspartylphosphate" evidence="2">
    <location>
        <position position="50"/>
    </location>
</feature>
<name>A0A6A7Y8H9_9HYPH</name>
<keyword evidence="5" id="KW-1185">Reference proteome</keyword>
<dbReference type="InterPro" id="IPR011006">
    <property type="entry name" value="CheY-like_superfamily"/>
</dbReference>
<protein>
    <submittedName>
        <fullName evidence="4">Response regulator</fullName>
    </submittedName>
</protein>
<gene>
    <name evidence="4" type="ORF">F0357_20685</name>
</gene>
<proteinExistence type="predicted"/>
<dbReference type="GO" id="GO:0000160">
    <property type="term" value="P:phosphorelay signal transduction system"/>
    <property type="evidence" value="ECO:0007669"/>
    <property type="project" value="InterPro"/>
</dbReference>
<comment type="caution">
    <text evidence="4">The sequence shown here is derived from an EMBL/GenBank/DDBJ whole genome shotgun (WGS) entry which is preliminary data.</text>
</comment>
<dbReference type="InterPro" id="IPR050595">
    <property type="entry name" value="Bact_response_regulator"/>
</dbReference>
<dbReference type="AlphaFoldDB" id="A0A6A7Y8H9"/>